<evidence type="ECO:0000313" key="2">
    <source>
        <dbReference type="Proteomes" id="UP000648257"/>
    </source>
</evidence>
<dbReference type="InterPro" id="IPR038691">
    <property type="entry name" value="ComJ_sf"/>
</dbReference>
<accession>A0ABR6X629</accession>
<keyword evidence="2" id="KW-1185">Reference proteome</keyword>
<organism evidence="1 2">
    <name type="scientific">Undibacterium seohonense</name>
    <dbReference type="NCBI Taxonomy" id="1344950"/>
    <lineage>
        <taxon>Bacteria</taxon>
        <taxon>Pseudomonadati</taxon>
        <taxon>Pseudomonadota</taxon>
        <taxon>Betaproteobacteria</taxon>
        <taxon>Burkholderiales</taxon>
        <taxon>Oxalobacteraceae</taxon>
        <taxon>Undibacterium</taxon>
    </lineage>
</organism>
<sequence>MKCYKFELFADYFQVYLMDTEAADDTSDIWTKEALDIKLGIMPNTLAVGTFRNVDVPLEIEVHESEPEIRLDEWDHAAMGYFTIKSGKCAVFGCTDYLPDAAKIELVPGKYSVLSLAKGLGSIITEWEDADDVYKVILWPSISAEHKTLKNYENT</sequence>
<reference evidence="1 2" key="1">
    <citation type="submission" date="2020-08" db="EMBL/GenBank/DDBJ databases">
        <title>Novel species isolated from subtropical streams in China.</title>
        <authorList>
            <person name="Lu H."/>
        </authorList>
    </citation>
    <scope>NUCLEOTIDE SEQUENCE [LARGE SCALE GENOMIC DNA]</scope>
    <source>
        <strain evidence="1 2">KACC 16656</strain>
    </source>
</reference>
<dbReference type="Proteomes" id="UP000648257">
    <property type="component" value="Unassembled WGS sequence"/>
</dbReference>
<comment type="caution">
    <text evidence="1">The sequence shown here is derived from an EMBL/GenBank/DDBJ whole genome shotgun (WGS) entry which is preliminary data.</text>
</comment>
<name>A0ABR6X629_9BURK</name>
<dbReference type="Gene3D" id="2.60.34.30">
    <property type="entry name" value="Competence, DNA-entry nuclease inhibitor, ComJ"/>
    <property type="match status" value="1"/>
</dbReference>
<protein>
    <submittedName>
        <fullName evidence="1">Uncharacterized protein</fullName>
    </submittedName>
</protein>
<proteinExistence type="predicted"/>
<dbReference type="EMBL" id="JACOFW010000015">
    <property type="protein sequence ID" value="MBC3808359.1"/>
    <property type="molecule type" value="Genomic_DNA"/>
</dbReference>
<evidence type="ECO:0000313" key="1">
    <source>
        <dbReference type="EMBL" id="MBC3808359.1"/>
    </source>
</evidence>
<gene>
    <name evidence="1" type="ORF">H8K52_13475</name>
</gene>